<dbReference type="AlphaFoldDB" id="A0A5C2S7H5"/>
<dbReference type="EMBL" id="ML122271">
    <property type="protein sequence ID" value="RPD59268.1"/>
    <property type="molecule type" value="Genomic_DNA"/>
</dbReference>
<gene>
    <name evidence="1" type="ORF">L227DRAFT_564327</name>
</gene>
<keyword evidence="2" id="KW-1185">Reference proteome</keyword>
<evidence type="ECO:0000313" key="1">
    <source>
        <dbReference type="EMBL" id="RPD59268.1"/>
    </source>
</evidence>
<sequence length="124" mass="14430">MVPAPPIPENLHNRRRVLYGFRVPDGVIERYIKEKETHTIPPEFYWRRQYKWALLRSIAHDIDLPFYTRYHEVIEGCGTEPDGDMVYWSTGGYGHVLAPRVPSADKLALFAERLGLEGVEPAWH</sequence>
<evidence type="ECO:0000313" key="2">
    <source>
        <dbReference type="Proteomes" id="UP000313359"/>
    </source>
</evidence>
<organism evidence="1 2">
    <name type="scientific">Lentinus tigrinus ALCF2SS1-6</name>
    <dbReference type="NCBI Taxonomy" id="1328759"/>
    <lineage>
        <taxon>Eukaryota</taxon>
        <taxon>Fungi</taxon>
        <taxon>Dikarya</taxon>
        <taxon>Basidiomycota</taxon>
        <taxon>Agaricomycotina</taxon>
        <taxon>Agaricomycetes</taxon>
        <taxon>Polyporales</taxon>
        <taxon>Polyporaceae</taxon>
        <taxon>Lentinus</taxon>
    </lineage>
</organism>
<protein>
    <submittedName>
        <fullName evidence="1">Uncharacterized protein</fullName>
    </submittedName>
</protein>
<proteinExistence type="predicted"/>
<dbReference type="Proteomes" id="UP000313359">
    <property type="component" value="Unassembled WGS sequence"/>
</dbReference>
<accession>A0A5C2S7H5</accession>
<name>A0A5C2S7H5_9APHY</name>
<dbReference type="OrthoDB" id="2749263at2759"/>
<reference evidence="1" key="1">
    <citation type="journal article" date="2018" name="Genome Biol. Evol.">
        <title>Genomics and development of Lentinus tigrinus, a white-rot wood-decaying mushroom with dimorphic fruiting bodies.</title>
        <authorList>
            <person name="Wu B."/>
            <person name="Xu Z."/>
            <person name="Knudson A."/>
            <person name="Carlson A."/>
            <person name="Chen N."/>
            <person name="Kovaka S."/>
            <person name="LaButti K."/>
            <person name="Lipzen A."/>
            <person name="Pennachio C."/>
            <person name="Riley R."/>
            <person name="Schakwitz W."/>
            <person name="Umezawa K."/>
            <person name="Ohm R.A."/>
            <person name="Grigoriev I.V."/>
            <person name="Nagy L.G."/>
            <person name="Gibbons J."/>
            <person name="Hibbett D."/>
        </authorList>
    </citation>
    <scope>NUCLEOTIDE SEQUENCE [LARGE SCALE GENOMIC DNA]</scope>
    <source>
        <strain evidence="1">ALCF2SS1-6</strain>
    </source>
</reference>